<dbReference type="OrthoDB" id="6120894at2"/>
<name>C7R988_KANKD</name>
<sequence length="65" mass="7806">MTQGQLEKLEDKINALLARFEKINLENNQLRQQINELRNERDRLHSKNETARKQIDIMISRLKSM</sequence>
<dbReference type="Gene3D" id="1.20.5.340">
    <property type="match status" value="1"/>
</dbReference>
<evidence type="ECO:0008006" key="6">
    <source>
        <dbReference type="Google" id="ProtNLM"/>
    </source>
</evidence>
<keyword evidence="5" id="KW-1185">Reference proteome</keyword>
<dbReference type="GO" id="GO:0000917">
    <property type="term" value="P:division septum assembly"/>
    <property type="evidence" value="ECO:0007669"/>
    <property type="project" value="UniProtKB-KW"/>
</dbReference>
<keyword evidence="2" id="KW-0131">Cell cycle</keyword>
<evidence type="ECO:0000256" key="3">
    <source>
        <dbReference type="SAM" id="Coils"/>
    </source>
</evidence>
<dbReference type="InParanoid" id="C7R988"/>
<evidence type="ECO:0000313" key="4">
    <source>
        <dbReference type="EMBL" id="ACV27878.1"/>
    </source>
</evidence>
<evidence type="ECO:0000256" key="1">
    <source>
        <dbReference type="ARBA" id="ARBA00023054"/>
    </source>
</evidence>
<dbReference type="EMBL" id="CP001707">
    <property type="protein sequence ID" value="ACV27878.1"/>
    <property type="molecule type" value="Genomic_DNA"/>
</dbReference>
<evidence type="ECO:0000313" key="5">
    <source>
        <dbReference type="Proteomes" id="UP000001231"/>
    </source>
</evidence>
<dbReference type="Proteomes" id="UP000001231">
    <property type="component" value="Chromosome"/>
</dbReference>
<dbReference type="AlphaFoldDB" id="C7R988"/>
<keyword evidence="2" id="KW-0717">Septation</keyword>
<gene>
    <name evidence="4" type="ordered locus">Kkor_2469</name>
</gene>
<organism evidence="4 5">
    <name type="scientific">Kangiella koreensis (strain DSM 16069 / JCM 12317 / KCTC 12182 / SW-125)</name>
    <dbReference type="NCBI Taxonomy" id="523791"/>
    <lineage>
        <taxon>Bacteria</taxon>
        <taxon>Pseudomonadati</taxon>
        <taxon>Pseudomonadota</taxon>
        <taxon>Gammaproteobacteria</taxon>
        <taxon>Kangiellales</taxon>
        <taxon>Kangiellaceae</taxon>
        <taxon>Kangiella</taxon>
    </lineage>
</organism>
<dbReference type="KEGG" id="kko:Kkor_2469"/>
<dbReference type="GO" id="GO:0005737">
    <property type="term" value="C:cytoplasm"/>
    <property type="evidence" value="ECO:0007669"/>
    <property type="project" value="InterPro"/>
</dbReference>
<protein>
    <recommendedName>
        <fullName evidence="6">TIGR02449 family protein</fullName>
    </recommendedName>
</protein>
<proteinExistence type="predicted"/>
<keyword evidence="2" id="KW-0132">Cell division</keyword>
<dbReference type="InterPro" id="IPR009252">
    <property type="entry name" value="Cell_div_ZapB"/>
</dbReference>
<dbReference type="HOGENOM" id="CLU_175555_2_0_6"/>
<reference evidence="4 5" key="1">
    <citation type="journal article" date="2009" name="Stand. Genomic Sci.">
        <title>Complete genome sequence of Kangiella koreensis type strain (SW-125).</title>
        <authorList>
            <person name="Han C."/>
            <person name="Sikorski J."/>
            <person name="Lapidus A."/>
            <person name="Nolan M."/>
            <person name="Glavina Del Rio T."/>
            <person name="Tice H."/>
            <person name="Cheng J.F."/>
            <person name="Lucas S."/>
            <person name="Chen F."/>
            <person name="Copeland A."/>
            <person name="Ivanova N."/>
            <person name="Mavromatis K."/>
            <person name="Ovchinnikova G."/>
            <person name="Pati A."/>
            <person name="Bruce D."/>
            <person name="Goodwin L."/>
            <person name="Pitluck S."/>
            <person name="Chen A."/>
            <person name="Palaniappan K."/>
            <person name="Land M."/>
            <person name="Hauser L."/>
            <person name="Chang Y.J."/>
            <person name="Jeffries C.D."/>
            <person name="Chain P."/>
            <person name="Saunders E."/>
            <person name="Brettin T."/>
            <person name="Goker M."/>
            <person name="Tindall B.J."/>
            <person name="Bristow J."/>
            <person name="Eisen J.A."/>
            <person name="Markowitz V."/>
            <person name="Hugenholtz P."/>
            <person name="Kyrpides N.C."/>
            <person name="Klenk H.P."/>
            <person name="Detter J.C."/>
        </authorList>
    </citation>
    <scope>NUCLEOTIDE SEQUENCE [LARGE SCALE GENOMIC DNA]</scope>
    <source>
        <strain evidence="5">DSM 16069 / KCTC 12182 / SW-125</strain>
    </source>
</reference>
<dbReference type="Pfam" id="PF06005">
    <property type="entry name" value="ZapB"/>
    <property type="match status" value="1"/>
</dbReference>
<dbReference type="GO" id="GO:0043093">
    <property type="term" value="P:FtsZ-dependent cytokinesis"/>
    <property type="evidence" value="ECO:0007669"/>
    <property type="project" value="InterPro"/>
</dbReference>
<dbReference type="STRING" id="523791.Kkor_2469"/>
<evidence type="ECO:0000256" key="2">
    <source>
        <dbReference type="ARBA" id="ARBA00023210"/>
    </source>
</evidence>
<dbReference type="RefSeq" id="WP_015781483.1">
    <property type="nucleotide sequence ID" value="NC_013166.1"/>
</dbReference>
<accession>C7R988</accession>
<feature type="coiled-coil region" evidence="3">
    <location>
        <begin position="6"/>
        <end position="54"/>
    </location>
</feature>
<keyword evidence="1 3" id="KW-0175">Coiled coil</keyword>